<dbReference type="InterPro" id="IPR052050">
    <property type="entry name" value="SecEffector_AnkRepeat"/>
</dbReference>
<evidence type="ECO:0000313" key="1">
    <source>
        <dbReference type="EMBL" id="WZN67008.1"/>
    </source>
</evidence>
<proteinExistence type="predicted"/>
<gene>
    <name evidence="1" type="ORF">HKI87_17g85800</name>
</gene>
<name>A0AAX4PLU5_9CHLO</name>
<keyword evidence="2" id="KW-1185">Reference proteome</keyword>
<dbReference type="PANTHER" id="PTHR46586:SF3">
    <property type="entry name" value="ANKYRIN REPEAT-CONTAINING PROTEIN"/>
    <property type="match status" value="1"/>
</dbReference>
<dbReference type="SUPFAM" id="SSF48403">
    <property type="entry name" value="Ankyrin repeat"/>
    <property type="match status" value="1"/>
</dbReference>
<reference evidence="1 2" key="1">
    <citation type="submission" date="2024-03" db="EMBL/GenBank/DDBJ databases">
        <title>Complete genome sequence of the green alga Chloropicon roscoffensis RCC1871.</title>
        <authorList>
            <person name="Lemieux C."/>
            <person name="Pombert J.-F."/>
            <person name="Otis C."/>
            <person name="Turmel M."/>
        </authorList>
    </citation>
    <scope>NUCLEOTIDE SEQUENCE [LARGE SCALE GENOMIC DNA]</scope>
    <source>
        <strain evidence="1 2">RCC1871</strain>
    </source>
</reference>
<dbReference type="AlphaFoldDB" id="A0AAX4PLU5"/>
<sequence>MTGGADSSSSAAKRAKVEAENRNELLRKLPEELWSKIVDENVQQNDVVALAMTCRFFREKQEDLGKKVETNLDPWRLVELRKSGEVASHSLGWFRWVCDTFEIRPGFESSWRARVEGAVHEGDLMNYAAFQGSVEILRWLLEEKGWELTLHTGEWAGMGGSIELLEYLGERGYEFGWKACEGAARGGHLKALKFLRGLDPPCPWDSKSCSAAARGGHLDVLKWLRSQDPPCPWDEETCAGAARRGHLEVLKWARDQDPPCPWDASACSAAALGGHLDVVKFLRQDPPCPWNGRTCSSAAKGGRLEILVWLRNHGCPWSAKDCALKAEKAGHDHVVRWIKCNAM</sequence>
<evidence type="ECO:0000313" key="2">
    <source>
        <dbReference type="Proteomes" id="UP001472866"/>
    </source>
</evidence>
<accession>A0AAX4PLU5</accession>
<dbReference type="PANTHER" id="PTHR46586">
    <property type="entry name" value="ANKYRIN REPEAT-CONTAINING PROTEIN"/>
    <property type="match status" value="1"/>
</dbReference>
<dbReference type="InterPro" id="IPR036770">
    <property type="entry name" value="Ankyrin_rpt-contain_sf"/>
</dbReference>
<dbReference type="Gene3D" id="1.25.40.20">
    <property type="entry name" value="Ankyrin repeat-containing domain"/>
    <property type="match status" value="1"/>
</dbReference>
<protein>
    <submittedName>
        <fullName evidence="1">Uncharacterized protein</fullName>
    </submittedName>
</protein>
<organism evidence="1 2">
    <name type="scientific">Chloropicon roscoffensis</name>
    <dbReference type="NCBI Taxonomy" id="1461544"/>
    <lineage>
        <taxon>Eukaryota</taxon>
        <taxon>Viridiplantae</taxon>
        <taxon>Chlorophyta</taxon>
        <taxon>Chloropicophyceae</taxon>
        <taxon>Chloropicales</taxon>
        <taxon>Chloropicaceae</taxon>
        <taxon>Chloropicon</taxon>
    </lineage>
</organism>
<dbReference type="Proteomes" id="UP001472866">
    <property type="component" value="Chromosome 17"/>
</dbReference>
<dbReference type="EMBL" id="CP151517">
    <property type="protein sequence ID" value="WZN67008.1"/>
    <property type="molecule type" value="Genomic_DNA"/>
</dbReference>